<evidence type="ECO:0000259" key="1">
    <source>
        <dbReference type="Pfam" id="PF04073"/>
    </source>
</evidence>
<protein>
    <recommendedName>
        <fullName evidence="1">YbaK/aminoacyl-tRNA synthetase-associated domain-containing protein</fullName>
    </recommendedName>
</protein>
<dbReference type="SUPFAM" id="SSF55826">
    <property type="entry name" value="YbaK/ProRS associated domain"/>
    <property type="match status" value="1"/>
</dbReference>
<dbReference type="CDD" id="cd04332">
    <property type="entry name" value="YbaK_like"/>
    <property type="match status" value="1"/>
</dbReference>
<dbReference type="InterPro" id="IPR036754">
    <property type="entry name" value="YbaK/aa-tRNA-synt-asso_dom_sf"/>
</dbReference>
<geneLocation type="plasmid" evidence="2 3">
    <name>megaplasmid</name>
</geneLocation>
<sequence length="162" mass="17956">MRGTRTTVAIGASEDAIMAMASTLARCLHNRQSRFDTVDRPCSAGDRLAKTVLLEDQRGYVAAVIPSTHHLKLSEIRAQTGRKLSLARDCGVREVFRDCSRGAIPPVAMAYGTQTWLDDSLLSHPDVYFEAGDHRALVHMSTDQFVDLMADAQRGHFSHRDM</sequence>
<keyword evidence="2" id="KW-0614">Plasmid</keyword>
<evidence type="ECO:0000313" key="2">
    <source>
        <dbReference type="EMBL" id="ABF12231.1"/>
    </source>
</evidence>
<feature type="domain" description="YbaK/aminoacyl-tRNA synthetase-associated" evidence="1">
    <location>
        <begin position="45"/>
        <end position="148"/>
    </location>
</feature>
<dbReference type="KEGG" id="rme:Rmet_5372"/>
<dbReference type="InterPro" id="IPR007214">
    <property type="entry name" value="YbaK/aa-tRNA-synth-assoc-dom"/>
</dbReference>
<accession>Q1LC95</accession>
<keyword evidence="3" id="KW-1185">Reference proteome</keyword>
<proteinExistence type="predicted"/>
<dbReference type="eggNOG" id="COG2606">
    <property type="taxonomic scope" value="Bacteria"/>
</dbReference>
<evidence type="ECO:0000313" key="3">
    <source>
        <dbReference type="Proteomes" id="UP000002429"/>
    </source>
</evidence>
<dbReference type="HOGENOM" id="CLU_094875_2_1_4"/>
<gene>
    <name evidence="2" type="ordered locus">Rmet_5372</name>
</gene>
<dbReference type="Proteomes" id="UP000002429">
    <property type="component" value="Plasmid megaplasmid"/>
</dbReference>
<dbReference type="Pfam" id="PF04073">
    <property type="entry name" value="tRNA_edit"/>
    <property type="match status" value="1"/>
</dbReference>
<dbReference type="AlphaFoldDB" id="Q1LC95"/>
<dbReference type="Gene3D" id="3.90.960.10">
    <property type="entry name" value="YbaK/aminoacyl-tRNA synthetase-associated domain"/>
    <property type="match status" value="1"/>
</dbReference>
<dbReference type="EMBL" id="CP000353">
    <property type="protein sequence ID" value="ABF12231.1"/>
    <property type="molecule type" value="Genomic_DNA"/>
</dbReference>
<reference evidence="3" key="1">
    <citation type="journal article" date="2010" name="PLoS ONE">
        <title>The complete genome sequence of Cupriavidus metallidurans strain CH34, a master survivalist in harsh and anthropogenic environments.</title>
        <authorList>
            <person name="Janssen P.J."/>
            <person name="Van Houdt R."/>
            <person name="Moors H."/>
            <person name="Monsieurs P."/>
            <person name="Morin N."/>
            <person name="Michaux A."/>
            <person name="Benotmane M.A."/>
            <person name="Leys N."/>
            <person name="Vallaeys T."/>
            <person name="Lapidus A."/>
            <person name="Monchy S."/>
            <person name="Medigue C."/>
            <person name="Taghavi S."/>
            <person name="McCorkle S."/>
            <person name="Dunn J."/>
            <person name="van der Lelie D."/>
            <person name="Mergeay M."/>
        </authorList>
    </citation>
    <scope>NUCLEOTIDE SEQUENCE [LARGE SCALE GENOMIC DNA]</scope>
    <source>
        <strain evidence="3">ATCC 43123 / DSM 2839 / NBRC 102507 / CH34</strain>
    </source>
</reference>
<dbReference type="GO" id="GO:0002161">
    <property type="term" value="F:aminoacyl-tRNA deacylase activity"/>
    <property type="evidence" value="ECO:0007669"/>
    <property type="project" value="InterPro"/>
</dbReference>
<organism evidence="2 3">
    <name type="scientific">Cupriavidus metallidurans (strain ATCC 43123 / DSM 2839 / NBRC 102507 / CH34)</name>
    <name type="common">Ralstonia metallidurans</name>
    <dbReference type="NCBI Taxonomy" id="266264"/>
    <lineage>
        <taxon>Bacteria</taxon>
        <taxon>Pseudomonadati</taxon>
        <taxon>Pseudomonadota</taxon>
        <taxon>Betaproteobacteria</taxon>
        <taxon>Burkholderiales</taxon>
        <taxon>Burkholderiaceae</taxon>
        <taxon>Cupriavidus</taxon>
    </lineage>
</organism>
<name>Q1LC95_CUPMC</name>